<sequence length="231" mass="26807">MSDTSRLTQSTNSHSSHAIDSISTDQKPNNLIIDGGSVEFKKILDEDKMKVMQKRVIGLFNENVLLKEQTELTSMEQKLRKLKEELTLKERTWDDFCEREKHYCLQLTRFAQEIVTVNQLADNRLQDLLTMAQMLQNREDELKNAQKEIMSIKKIIVKQEKRHRALGDGDPYKKTSVEINEKEQECINTIIRQLSKPRKQKTKTGTQMRNSNNGNNKSTSKEISSTKTSFE</sequence>
<evidence type="ECO:0000313" key="4">
    <source>
        <dbReference type="Proteomes" id="UP000826195"/>
    </source>
</evidence>
<evidence type="ECO:0000313" key="3">
    <source>
        <dbReference type="EMBL" id="KAH0550611.1"/>
    </source>
</evidence>
<evidence type="ECO:0000256" key="1">
    <source>
        <dbReference type="SAM" id="Coils"/>
    </source>
</evidence>
<feature type="region of interest" description="Disordered" evidence="2">
    <location>
        <begin position="1"/>
        <end position="22"/>
    </location>
</feature>
<reference evidence="3 4" key="1">
    <citation type="journal article" date="2021" name="J. Hered.">
        <title>A chromosome-level genome assembly of the parasitoid wasp, Cotesia glomerata (Hymenoptera: Braconidae).</title>
        <authorList>
            <person name="Pinto B.J."/>
            <person name="Weis J.J."/>
            <person name="Gamble T."/>
            <person name="Ode P.J."/>
            <person name="Paul R."/>
            <person name="Zaspel J.M."/>
        </authorList>
    </citation>
    <scope>NUCLEOTIDE SEQUENCE [LARGE SCALE GENOMIC DNA]</scope>
    <source>
        <strain evidence="3">CgM1</strain>
    </source>
</reference>
<feature type="coiled-coil region" evidence="1">
    <location>
        <begin position="65"/>
        <end position="92"/>
    </location>
</feature>
<feature type="coiled-coil region" evidence="1">
    <location>
        <begin position="118"/>
        <end position="162"/>
    </location>
</feature>
<dbReference type="EMBL" id="JAHXZJ010001864">
    <property type="protein sequence ID" value="KAH0550611.1"/>
    <property type="molecule type" value="Genomic_DNA"/>
</dbReference>
<proteinExistence type="predicted"/>
<feature type="region of interest" description="Disordered" evidence="2">
    <location>
        <begin position="193"/>
        <end position="231"/>
    </location>
</feature>
<comment type="caution">
    <text evidence="3">The sequence shown here is derived from an EMBL/GenBank/DDBJ whole genome shotgun (WGS) entry which is preliminary data.</text>
</comment>
<name>A0AAV7IHS6_COTGL</name>
<gene>
    <name evidence="3" type="ORF">KQX54_020294</name>
</gene>
<dbReference type="AlphaFoldDB" id="A0AAV7IHS6"/>
<evidence type="ECO:0000256" key="2">
    <source>
        <dbReference type="SAM" id="MobiDB-lite"/>
    </source>
</evidence>
<feature type="compositionally biased region" description="Low complexity" evidence="2">
    <location>
        <begin position="210"/>
        <end position="231"/>
    </location>
</feature>
<organism evidence="3 4">
    <name type="scientific">Cotesia glomerata</name>
    <name type="common">Lepidopteran parasitic wasp</name>
    <name type="synonym">Apanteles glomeratus</name>
    <dbReference type="NCBI Taxonomy" id="32391"/>
    <lineage>
        <taxon>Eukaryota</taxon>
        <taxon>Metazoa</taxon>
        <taxon>Ecdysozoa</taxon>
        <taxon>Arthropoda</taxon>
        <taxon>Hexapoda</taxon>
        <taxon>Insecta</taxon>
        <taxon>Pterygota</taxon>
        <taxon>Neoptera</taxon>
        <taxon>Endopterygota</taxon>
        <taxon>Hymenoptera</taxon>
        <taxon>Apocrita</taxon>
        <taxon>Ichneumonoidea</taxon>
        <taxon>Braconidae</taxon>
        <taxon>Microgastrinae</taxon>
        <taxon>Cotesia</taxon>
    </lineage>
</organism>
<accession>A0AAV7IHS6</accession>
<dbReference type="Proteomes" id="UP000826195">
    <property type="component" value="Unassembled WGS sequence"/>
</dbReference>
<keyword evidence="4" id="KW-1185">Reference proteome</keyword>
<protein>
    <submittedName>
        <fullName evidence="3">Uncharacterized protein</fullName>
    </submittedName>
</protein>
<keyword evidence="1" id="KW-0175">Coiled coil</keyword>